<feature type="transmembrane region" description="Helical" evidence="1">
    <location>
        <begin position="142"/>
        <end position="164"/>
    </location>
</feature>
<evidence type="ECO:0000256" key="1">
    <source>
        <dbReference type="SAM" id="Phobius"/>
    </source>
</evidence>
<comment type="caution">
    <text evidence="2">The sequence shown here is derived from an EMBL/GenBank/DDBJ whole genome shotgun (WGS) entry which is preliminary data.</text>
</comment>
<keyword evidence="1" id="KW-1133">Transmembrane helix</keyword>
<feature type="transmembrane region" description="Helical" evidence="1">
    <location>
        <begin position="7"/>
        <end position="25"/>
    </location>
</feature>
<proteinExistence type="predicted"/>
<protein>
    <recommendedName>
        <fullName evidence="4">DUF998 domain-containing protein</fullName>
    </recommendedName>
</protein>
<evidence type="ECO:0000313" key="2">
    <source>
        <dbReference type="EMBL" id="PZF72466.1"/>
    </source>
</evidence>
<dbReference type="RefSeq" id="WP_110999561.1">
    <property type="nucleotide sequence ID" value="NZ_QKTW01000018.1"/>
</dbReference>
<feature type="transmembrane region" description="Helical" evidence="1">
    <location>
        <begin position="95"/>
        <end position="111"/>
    </location>
</feature>
<dbReference type="Proteomes" id="UP000248745">
    <property type="component" value="Unassembled WGS sequence"/>
</dbReference>
<keyword evidence="3" id="KW-1185">Reference proteome</keyword>
<dbReference type="OrthoDB" id="7067097at2"/>
<gene>
    <name evidence="2" type="ORF">DN068_14055</name>
</gene>
<reference evidence="2 3" key="1">
    <citation type="submission" date="2018-06" db="EMBL/GenBank/DDBJ databases">
        <title>Mucibacter soli gen. nov., sp. nov., a new member of the family Chitinophagaceae producing mucin.</title>
        <authorList>
            <person name="Kim M.-K."/>
            <person name="Park S."/>
            <person name="Kim T.-S."/>
            <person name="Joung Y."/>
            <person name="Han J.-H."/>
            <person name="Kim S.B."/>
        </authorList>
    </citation>
    <scope>NUCLEOTIDE SEQUENCE [LARGE SCALE GENOMIC DNA]</scope>
    <source>
        <strain evidence="2 3">R1-15</strain>
    </source>
</reference>
<feature type="transmembrane region" description="Helical" evidence="1">
    <location>
        <begin position="170"/>
        <end position="190"/>
    </location>
</feature>
<feature type="transmembrane region" description="Helical" evidence="1">
    <location>
        <begin position="117"/>
        <end position="135"/>
    </location>
</feature>
<keyword evidence="1" id="KW-0812">Transmembrane</keyword>
<evidence type="ECO:0000313" key="3">
    <source>
        <dbReference type="Proteomes" id="UP000248745"/>
    </source>
</evidence>
<feature type="transmembrane region" description="Helical" evidence="1">
    <location>
        <begin position="64"/>
        <end position="83"/>
    </location>
</feature>
<sequence>MSRKYSIAGTTMLAVLLLIIAMAVYPGGERDNAHSVGFDWTKNYISNLFPAKAINGASNTSRPFAIAGMFFISLSFGIFFYNFSKKINSKHARLVIRYGGIAAALFEFFAVTPYHDLMLTIADVFLLLSVFYITVFLFKARLVLLGLLCCLFLACMYTLTYIYFSGSLWNILPVIQKVQIVLGIIWMLSLEYFTRNVEKIPA</sequence>
<evidence type="ECO:0008006" key="4">
    <source>
        <dbReference type="Google" id="ProtNLM"/>
    </source>
</evidence>
<dbReference type="AlphaFoldDB" id="A0A2W2BG64"/>
<organism evidence="2 3">
    <name type="scientific">Taibaiella soli</name>
    <dbReference type="NCBI Taxonomy" id="1649169"/>
    <lineage>
        <taxon>Bacteria</taxon>
        <taxon>Pseudomonadati</taxon>
        <taxon>Bacteroidota</taxon>
        <taxon>Chitinophagia</taxon>
        <taxon>Chitinophagales</taxon>
        <taxon>Chitinophagaceae</taxon>
        <taxon>Taibaiella</taxon>
    </lineage>
</organism>
<keyword evidence="1" id="KW-0472">Membrane</keyword>
<accession>A0A2W2BG64</accession>
<dbReference type="EMBL" id="QKTW01000018">
    <property type="protein sequence ID" value="PZF72466.1"/>
    <property type="molecule type" value="Genomic_DNA"/>
</dbReference>
<name>A0A2W2BG64_9BACT</name>